<dbReference type="EMBL" id="CP021431">
    <property type="protein sequence ID" value="ARU00716.1"/>
    <property type="molecule type" value="Genomic_DNA"/>
</dbReference>
<dbReference type="PROSITE" id="PS01124">
    <property type="entry name" value="HTH_ARAC_FAMILY_2"/>
    <property type="match status" value="1"/>
</dbReference>
<dbReference type="GO" id="GO:0003700">
    <property type="term" value="F:DNA-binding transcription factor activity"/>
    <property type="evidence" value="ECO:0007669"/>
    <property type="project" value="InterPro"/>
</dbReference>
<keyword evidence="7" id="KW-1185">Reference proteome</keyword>
<dbReference type="InterPro" id="IPR020449">
    <property type="entry name" value="Tscrpt_reg_AraC-type_HTH"/>
</dbReference>
<dbReference type="RefSeq" id="WP_087206956.1">
    <property type="nucleotide sequence ID" value="NZ_CP021431.1"/>
</dbReference>
<evidence type="ECO:0000313" key="6">
    <source>
        <dbReference type="EMBL" id="ARU00716.1"/>
    </source>
</evidence>
<dbReference type="SMART" id="SM00342">
    <property type="entry name" value="HTH_ARAC"/>
    <property type="match status" value="1"/>
</dbReference>
<sequence length="271" mass="30031">MSLMQNVPSALALAPLSHAGPTMRWRTEAMRSHPTARLILITKGQGRVTVAGLTNGYGPNNLIYLPPQTMYGIEVGPMVHGHVLTLPDTNDWPAEPVHLRLVDVWLQKEAAQYFDQIERELQPAGHPKAAALWLGLLAIFLDRQLRAQVATPNDSRRDSAAAKLVARYTQLIARDFQLDRGVGSYAAELGVTPTHLARCCQQVAGRSALALLHDRIHYEACVLLRDTQVPINRIAEMLGFHSAAYFTRSFQDKAGQTPSDFRRANARSLVR</sequence>
<dbReference type="SUPFAM" id="SSF51215">
    <property type="entry name" value="Regulatory protein AraC"/>
    <property type="match status" value="1"/>
</dbReference>
<evidence type="ECO:0000256" key="2">
    <source>
        <dbReference type="ARBA" id="ARBA00023125"/>
    </source>
</evidence>
<proteinExistence type="predicted"/>
<dbReference type="AlphaFoldDB" id="A0A1Y0EAS7"/>
<dbReference type="STRING" id="1122181.GCA_000382265_03120"/>
<dbReference type="InterPro" id="IPR037923">
    <property type="entry name" value="HTH-like"/>
</dbReference>
<dbReference type="SUPFAM" id="SSF46689">
    <property type="entry name" value="Homeodomain-like"/>
    <property type="match status" value="1"/>
</dbReference>
<organism evidence="6 7">
    <name type="scientific">Yoonia vestfoldensis</name>
    <dbReference type="NCBI Taxonomy" id="245188"/>
    <lineage>
        <taxon>Bacteria</taxon>
        <taxon>Pseudomonadati</taxon>
        <taxon>Pseudomonadota</taxon>
        <taxon>Alphaproteobacteria</taxon>
        <taxon>Rhodobacterales</taxon>
        <taxon>Paracoccaceae</taxon>
        <taxon>Yoonia</taxon>
    </lineage>
</organism>
<feature type="domain" description="HTH araC/xylS-type" evidence="5">
    <location>
        <begin position="166"/>
        <end position="264"/>
    </location>
</feature>
<protein>
    <submittedName>
        <fullName evidence="6">Arabinose operon regulatory protein</fullName>
    </submittedName>
</protein>
<evidence type="ECO:0000256" key="1">
    <source>
        <dbReference type="ARBA" id="ARBA00023015"/>
    </source>
</evidence>
<gene>
    <name evidence="6" type="primary">araC</name>
    <name evidence="6" type="ORF">LOKVESSMR4R_01397</name>
</gene>
<evidence type="ECO:0000256" key="4">
    <source>
        <dbReference type="ARBA" id="ARBA00023163"/>
    </source>
</evidence>
<keyword evidence="1" id="KW-0805">Transcription regulation</keyword>
<dbReference type="PANTHER" id="PTHR43280">
    <property type="entry name" value="ARAC-FAMILY TRANSCRIPTIONAL REGULATOR"/>
    <property type="match status" value="1"/>
</dbReference>
<keyword evidence="4" id="KW-0804">Transcription</keyword>
<name>A0A1Y0EAS7_9RHOB</name>
<dbReference type="PANTHER" id="PTHR43280:SF32">
    <property type="entry name" value="TRANSCRIPTIONAL REGULATORY PROTEIN"/>
    <property type="match status" value="1"/>
</dbReference>
<dbReference type="Pfam" id="PF02311">
    <property type="entry name" value="AraC_binding"/>
    <property type="match status" value="1"/>
</dbReference>
<reference evidence="6 7" key="1">
    <citation type="submission" date="2017-05" db="EMBL/GenBank/DDBJ databases">
        <title>Genome Sequence of Loktanella vestfoldensis Strain SMR4r Isolated from a Culture of the Diatom Skeletonema marinoi.</title>
        <authorList>
            <person name="Topel M."/>
            <person name="Pinder M.I.M."/>
            <person name="Johansson O.N."/>
            <person name="Kourtchenko O."/>
            <person name="Godhe A."/>
            <person name="Clarke A.K."/>
        </authorList>
    </citation>
    <scope>NUCLEOTIDE SEQUENCE [LARGE SCALE GENOMIC DNA]</scope>
    <source>
        <strain evidence="6 7">SMR4r</strain>
    </source>
</reference>
<dbReference type="OrthoDB" id="9814125at2"/>
<dbReference type="InterPro" id="IPR018060">
    <property type="entry name" value="HTH_AraC"/>
</dbReference>
<dbReference type="GO" id="GO:0043565">
    <property type="term" value="F:sequence-specific DNA binding"/>
    <property type="evidence" value="ECO:0007669"/>
    <property type="project" value="InterPro"/>
</dbReference>
<dbReference type="Pfam" id="PF12833">
    <property type="entry name" value="HTH_18"/>
    <property type="match status" value="1"/>
</dbReference>
<evidence type="ECO:0000313" key="7">
    <source>
        <dbReference type="Proteomes" id="UP000195273"/>
    </source>
</evidence>
<dbReference type="Proteomes" id="UP000195273">
    <property type="component" value="Chromosome"/>
</dbReference>
<keyword evidence="3" id="KW-0010">Activator</keyword>
<evidence type="ECO:0000256" key="3">
    <source>
        <dbReference type="ARBA" id="ARBA00023159"/>
    </source>
</evidence>
<evidence type="ECO:0000259" key="5">
    <source>
        <dbReference type="PROSITE" id="PS01124"/>
    </source>
</evidence>
<keyword evidence="2" id="KW-0238">DNA-binding</keyword>
<dbReference type="PRINTS" id="PR00032">
    <property type="entry name" value="HTHARAC"/>
</dbReference>
<accession>A0A1Y0EAS7</accession>
<dbReference type="Gene3D" id="1.10.10.60">
    <property type="entry name" value="Homeodomain-like"/>
    <property type="match status" value="1"/>
</dbReference>
<dbReference type="InterPro" id="IPR009057">
    <property type="entry name" value="Homeodomain-like_sf"/>
</dbReference>
<dbReference type="InterPro" id="IPR003313">
    <property type="entry name" value="AraC-bd"/>
</dbReference>
<dbReference type="KEGG" id="lvs:LOKVESSMR4R_01397"/>